<evidence type="ECO:0000259" key="1">
    <source>
        <dbReference type="Pfam" id="PF04248"/>
    </source>
</evidence>
<dbReference type="Gene3D" id="2.170.150.40">
    <property type="entry name" value="Domain of unknown function (DUF427)"/>
    <property type="match status" value="1"/>
</dbReference>
<dbReference type="PATRIC" id="fig|401562.3.peg.4373"/>
<dbReference type="Proteomes" id="UP000078272">
    <property type="component" value="Unassembled WGS sequence"/>
</dbReference>
<dbReference type="OrthoDB" id="9815163at2"/>
<sequence length="118" mass="13355">MSQTPAIRIEPEPRAVQILFHDAVIGSTKRALKLIEGSREPVYYIPREDVEMAFFQDSDRTTTCPHKGEARYWSISAEGYAAENAVWSYEQPKEAARAIAGHLAFYPDKVRIAVAEDR</sequence>
<name>A0A175R5B1_9HYPH</name>
<feature type="domain" description="DUF427" evidence="1">
    <location>
        <begin position="16"/>
        <end position="108"/>
    </location>
</feature>
<organism evidence="2 3">
    <name type="scientific">Aureimonas ureilytica</name>
    <dbReference type="NCBI Taxonomy" id="401562"/>
    <lineage>
        <taxon>Bacteria</taxon>
        <taxon>Pseudomonadati</taxon>
        <taxon>Pseudomonadota</taxon>
        <taxon>Alphaproteobacteria</taxon>
        <taxon>Hyphomicrobiales</taxon>
        <taxon>Aurantimonadaceae</taxon>
        <taxon>Aureimonas</taxon>
    </lineage>
</organism>
<dbReference type="STRING" id="401562.NS365_06125"/>
<dbReference type="InterPro" id="IPR038694">
    <property type="entry name" value="DUF427_sf"/>
</dbReference>
<accession>A0A175R5B1</accession>
<gene>
    <name evidence="2" type="ORF">NS226_19780</name>
</gene>
<dbReference type="PANTHER" id="PTHR34310:SF9">
    <property type="entry name" value="BLR5716 PROTEIN"/>
    <property type="match status" value="1"/>
</dbReference>
<reference evidence="2 3" key="1">
    <citation type="journal article" date="2016" name="Front. Microbiol.">
        <title>Genomic Resource of Rice Seed Associated Bacteria.</title>
        <authorList>
            <person name="Midha S."/>
            <person name="Bansal K."/>
            <person name="Sharma S."/>
            <person name="Kumar N."/>
            <person name="Patil P.P."/>
            <person name="Chaudhry V."/>
            <person name="Patil P.B."/>
        </authorList>
    </citation>
    <scope>NUCLEOTIDE SEQUENCE [LARGE SCALE GENOMIC DNA]</scope>
    <source>
        <strain evidence="2 3">NS226</strain>
    </source>
</reference>
<evidence type="ECO:0000313" key="2">
    <source>
        <dbReference type="EMBL" id="KTQ85362.1"/>
    </source>
</evidence>
<comment type="caution">
    <text evidence="2">The sequence shown here is derived from an EMBL/GenBank/DDBJ whole genome shotgun (WGS) entry which is preliminary data.</text>
</comment>
<evidence type="ECO:0000313" key="3">
    <source>
        <dbReference type="Proteomes" id="UP000078272"/>
    </source>
</evidence>
<dbReference type="RefSeq" id="WP_058636429.1">
    <property type="nucleotide sequence ID" value="NZ_LDPZ01000060.1"/>
</dbReference>
<dbReference type="PANTHER" id="PTHR34310">
    <property type="entry name" value="DUF427 DOMAIN PROTEIN (AFU_ORTHOLOGUE AFUA_3G02220)"/>
    <property type="match status" value="1"/>
</dbReference>
<dbReference type="EMBL" id="LDPZ01000060">
    <property type="protein sequence ID" value="KTQ85362.1"/>
    <property type="molecule type" value="Genomic_DNA"/>
</dbReference>
<dbReference type="AlphaFoldDB" id="A0A175R5B1"/>
<dbReference type="InterPro" id="IPR007361">
    <property type="entry name" value="DUF427"/>
</dbReference>
<protein>
    <recommendedName>
        <fullName evidence="1">DUF427 domain-containing protein</fullName>
    </recommendedName>
</protein>
<dbReference type="Pfam" id="PF04248">
    <property type="entry name" value="NTP_transf_9"/>
    <property type="match status" value="1"/>
</dbReference>
<proteinExistence type="predicted"/>